<evidence type="ECO:0000256" key="16">
    <source>
        <dbReference type="PROSITE-ProRule" id="PRU00169"/>
    </source>
</evidence>
<sequence>MVGKIRILLADSDGDFCAEMAALCENAEDMELVGIAESGEKALAAVGELRPDLLITELSLPGMDGVLLLEQLRAAGNMPAVFVLSAFSSTQVCAECASLGVDVFLRKPIAAEKVCERIRLWRSGRKRMAREENAVALEVRVTEVIHQVGVPAHIKGYQYLREAIMMAVEDIESVSAITKVLYPSIAKKFHTTSSRVERAIRHAIEVAWDRGDLETLQSYFGYTVSGVKGKPTNSEFISMIADRLRLQMRFGA</sequence>
<dbReference type="Gene3D" id="1.10.10.10">
    <property type="entry name" value="Winged helix-like DNA-binding domain superfamily/Winged helix DNA-binding domain"/>
    <property type="match status" value="1"/>
</dbReference>
<keyword evidence="8 15" id="KW-0749">Sporulation</keyword>
<comment type="subcellular location">
    <subcellularLocation>
        <location evidence="1 15">Cytoplasm</location>
    </subcellularLocation>
</comment>
<dbReference type="SUPFAM" id="SSF46894">
    <property type="entry name" value="C-terminal effector domain of the bipartite response regulators"/>
    <property type="match status" value="1"/>
</dbReference>
<dbReference type="Proteomes" id="UP000641741">
    <property type="component" value="Unassembled WGS sequence"/>
</dbReference>
<dbReference type="SMART" id="SM00448">
    <property type="entry name" value="REC"/>
    <property type="match status" value="1"/>
</dbReference>
<dbReference type="PANTHER" id="PTHR43228">
    <property type="entry name" value="TWO-COMPONENT RESPONSE REGULATOR"/>
    <property type="match status" value="1"/>
</dbReference>
<evidence type="ECO:0000256" key="2">
    <source>
        <dbReference type="ARBA" id="ARBA00018672"/>
    </source>
</evidence>
<evidence type="ECO:0000259" key="17">
    <source>
        <dbReference type="PROSITE" id="PS50110"/>
    </source>
</evidence>
<dbReference type="InterPro" id="IPR052048">
    <property type="entry name" value="ST_Response_Regulator"/>
</dbReference>
<evidence type="ECO:0000313" key="19">
    <source>
        <dbReference type="Proteomes" id="UP000641741"/>
    </source>
</evidence>
<evidence type="ECO:0000256" key="14">
    <source>
        <dbReference type="ARBA" id="ARBA00024867"/>
    </source>
</evidence>
<accession>A0ABR7GJP4</accession>
<evidence type="ECO:0000256" key="15">
    <source>
        <dbReference type="PIRNR" id="PIRNR002937"/>
    </source>
</evidence>
<keyword evidence="4 15" id="KW-0678">Repressor</keyword>
<dbReference type="PROSITE" id="PS50110">
    <property type="entry name" value="RESPONSE_REGULATORY"/>
    <property type="match status" value="1"/>
</dbReference>
<reference evidence="18 19" key="1">
    <citation type="submission" date="2020-08" db="EMBL/GenBank/DDBJ databases">
        <title>Genome public.</title>
        <authorList>
            <person name="Liu C."/>
            <person name="Sun Q."/>
        </authorList>
    </citation>
    <scope>NUCLEOTIDE SEQUENCE [LARGE SCALE GENOMIC DNA]</scope>
    <source>
        <strain evidence="18 19">M2</strain>
    </source>
</reference>
<dbReference type="SUPFAM" id="SSF52172">
    <property type="entry name" value="CheY-like"/>
    <property type="match status" value="1"/>
</dbReference>
<dbReference type="InterPro" id="IPR012052">
    <property type="entry name" value="Spore_0_A"/>
</dbReference>
<protein>
    <recommendedName>
        <fullName evidence="2 15">Stage 0 sporulation protein A homolog</fullName>
    </recommendedName>
</protein>
<keyword evidence="9 15" id="KW-0902">Two-component regulatory system</keyword>
<dbReference type="Pfam" id="PF00072">
    <property type="entry name" value="Response_reg"/>
    <property type="match status" value="1"/>
</dbReference>
<keyword evidence="5" id="KW-0597">Phosphoprotein</keyword>
<dbReference type="CDD" id="cd17535">
    <property type="entry name" value="REC_NarL-like"/>
    <property type="match status" value="1"/>
</dbReference>
<dbReference type="InterPro" id="IPR036388">
    <property type="entry name" value="WH-like_DNA-bd_sf"/>
</dbReference>
<dbReference type="InterPro" id="IPR011006">
    <property type="entry name" value="CheY-like_superfamily"/>
</dbReference>
<gene>
    <name evidence="18" type="primary">spo0A</name>
    <name evidence="18" type="ORF">H8S02_00915</name>
</gene>
<keyword evidence="10 15" id="KW-0805">Transcription regulation</keyword>
<evidence type="ECO:0000256" key="11">
    <source>
        <dbReference type="ARBA" id="ARBA00023125"/>
    </source>
</evidence>
<evidence type="ECO:0000256" key="7">
    <source>
        <dbReference type="ARBA" id="ARBA00022837"/>
    </source>
</evidence>
<name>A0ABR7GJP4_9FIRM</name>
<evidence type="ECO:0000256" key="8">
    <source>
        <dbReference type="ARBA" id="ARBA00022969"/>
    </source>
</evidence>
<keyword evidence="7 15" id="KW-0106">Calcium</keyword>
<keyword evidence="6 15" id="KW-0479">Metal-binding</keyword>
<dbReference type="Pfam" id="PF08769">
    <property type="entry name" value="Spo0A_C"/>
    <property type="match status" value="1"/>
</dbReference>
<comment type="caution">
    <text evidence="18">The sequence shown here is derived from an EMBL/GenBank/DDBJ whole genome shotgun (WGS) entry which is preliminary data.</text>
</comment>
<evidence type="ECO:0000256" key="5">
    <source>
        <dbReference type="ARBA" id="ARBA00022553"/>
    </source>
</evidence>
<evidence type="ECO:0000256" key="4">
    <source>
        <dbReference type="ARBA" id="ARBA00022491"/>
    </source>
</evidence>
<feature type="domain" description="Response regulatory" evidence="17">
    <location>
        <begin position="6"/>
        <end position="122"/>
    </location>
</feature>
<evidence type="ECO:0000256" key="13">
    <source>
        <dbReference type="ARBA" id="ARBA00023163"/>
    </source>
</evidence>
<organism evidence="18 19">
    <name type="scientific">Agathobaculum hominis</name>
    <dbReference type="NCBI Taxonomy" id="2763014"/>
    <lineage>
        <taxon>Bacteria</taxon>
        <taxon>Bacillati</taxon>
        <taxon>Bacillota</taxon>
        <taxon>Clostridia</taxon>
        <taxon>Eubacteriales</taxon>
        <taxon>Butyricicoccaceae</taxon>
        <taxon>Agathobaculum</taxon>
    </lineage>
</organism>
<dbReference type="InterPro" id="IPR001789">
    <property type="entry name" value="Sig_transdc_resp-reg_receiver"/>
</dbReference>
<keyword evidence="3 15" id="KW-0963">Cytoplasm</keyword>
<dbReference type="Gene3D" id="3.40.50.2300">
    <property type="match status" value="1"/>
</dbReference>
<keyword evidence="13 15" id="KW-0804">Transcription</keyword>
<dbReference type="NCBIfam" id="TIGR02875">
    <property type="entry name" value="spore_0_A"/>
    <property type="match status" value="1"/>
</dbReference>
<evidence type="ECO:0000256" key="9">
    <source>
        <dbReference type="ARBA" id="ARBA00023012"/>
    </source>
</evidence>
<comment type="cofactor">
    <cofactor evidence="15">
        <name>Ca(2+)</name>
        <dbReference type="ChEBI" id="CHEBI:29108"/>
    </cofactor>
    <text evidence="15">Binds 1 Ca(2+) ion per subunit.</text>
</comment>
<evidence type="ECO:0000256" key="1">
    <source>
        <dbReference type="ARBA" id="ARBA00004496"/>
    </source>
</evidence>
<keyword evidence="19" id="KW-1185">Reference proteome</keyword>
<keyword evidence="11 15" id="KW-0238">DNA-binding</keyword>
<dbReference type="PANTHER" id="PTHR43228:SF5">
    <property type="entry name" value="STAGE 0 SPORULATION PROTEIN A"/>
    <property type="match status" value="1"/>
</dbReference>
<proteinExistence type="predicted"/>
<evidence type="ECO:0000313" key="18">
    <source>
        <dbReference type="EMBL" id="MBC5694520.1"/>
    </source>
</evidence>
<evidence type="ECO:0000256" key="10">
    <source>
        <dbReference type="ARBA" id="ARBA00023015"/>
    </source>
</evidence>
<dbReference type="InterPro" id="IPR016032">
    <property type="entry name" value="Sig_transdc_resp-reg_C-effctor"/>
</dbReference>
<evidence type="ECO:0000256" key="6">
    <source>
        <dbReference type="ARBA" id="ARBA00022723"/>
    </source>
</evidence>
<evidence type="ECO:0000256" key="12">
    <source>
        <dbReference type="ARBA" id="ARBA00023159"/>
    </source>
</evidence>
<dbReference type="EMBL" id="JACOPK010000001">
    <property type="protein sequence ID" value="MBC5694520.1"/>
    <property type="molecule type" value="Genomic_DNA"/>
</dbReference>
<comment type="caution">
    <text evidence="16">Lacks conserved residue(s) required for the propagation of feature annotation.</text>
</comment>
<keyword evidence="12 15" id="KW-0010">Activator</keyword>
<dbReference type="InterPro" id="IPR058245">
    <property type="entry name" value="NreC/VraR/RcsB-like_REC"/>
</dbReference>
<dbReference type="PIRSF" id="PIRSF002937">
    <property type="entry name" value="Res_reg_Spo0A"/>
    <property type="match status" value="1"/>
</dbReference>
<comment type="function">
    <text evidence="14 15">May play the central regulatory role in sporulation. It may be an element of the effector pathway responsible for the activation of sporulation genes in response to nutritional stress. Spo0A may act in concert with spo0H (a sigma factor) to control the expression of some genes that are critical to the sporulation process.</text>
</comment>
<dbReference type="InterPro" id="IPR014879">
    <property type="entry name" value="Spo0A_C"/>
</dbReference>
<evidence type="ECO:0000256" key="3">
    <source>
        <dbReference type="ARBA" id="ARBA00022490"/>
    </source>
</evidence>